<organism evidence="1">
    <name type="scientific">Escherichia phage Baskent_phicoli_1</name>
    <dbReference type="NCBI Taxonomy" id="3145031"/>
    <lineage>
        <taxon>Viruses</taxon>
        <taxon>Duplodnaviria</taxon>
        <taxon>Heunggongvirae</taxon>
        <taxon>Uroviricota</taxon>
        <taxon>Caudoviricetes</taxon>
        <taxon>Autographivirales</taxon>
        <taxon>Autotranscriptaviridae</taxon>
        <taxon>Studiervirinae</taxon>
        <taxon>Kayfunavirus</taxon>
    </lineage>
</organism>
<dbReference type="EMBL" id="PP766721">
    <property type="protein sequence ID" value="XCD08735.1"/>
    <property type="molecule type" value="Genomic_DNA"/>
</dbReference>
<proteinExistence type="predicted"/>
<reference evidence="1" key="1">
    <citation type="submission" date="2024-04" db="EMBL/GenBank/DDBJ databases">
        <authorList>
            <person name="Uskudar Guclu A."/>
            <person name="Unlu S."/>
        </authorList>
    </citation>
    <scope>NUCLEOTIDE SEQUENCE</scope>
</reference>
<accession>A0AAU8B9J1</accession>
<evidence type="ECO:0000313" key="1">
    <source>
        <dbReference type="EMBL" id="XCD08735.1"/>
    </source>
</evidence>
<sequence>MTLSELLLRCYLKSLTTVAKVSRVASAMN</sequence>
<protein>
    <submittedName>
        <fullName evidence="1">Uncharacterized protein</fullName>
    </submittedName>
</protein>
<name>A0AAU8B9J1_9CAUD</name>